<dbReference type="GO" id="GO:0005759">
    <property type="term" value="C:mitochondrial matrix"/>
    <property type="evidence" value="ECO:0007669"/>
    <property type="project" value="TreeGrafter"/>
</dbReference>
<evidence type="ECO:0000256" key="1">
    <source>
        <dbReference type="RuleBase" id="RU003860"/>
    </source>
</evidence>
<protein>
    <recommendedName>
        <fullName evidence="4">Bola-like protein</fullName>
    </recommendedName>
</protein>
<dbReference type="Pfam" id="PF01722">
    <property type="entry name" value="BolA"/>
    <property type="match status" value="1"/>
</dbReference>
<name>A0A9P8AJH8_9ASCO</name>
<dbReference type="GeneID" id="66117860"/>
<dbReference type="Proteomes" id="UP000790833">
    <property type="component" value="Unassembled WGS sequence"/>
</dbReference>
<sequence>MTRLFSTMLVRTSPNPGPIEQSMAKKLQTLLPTFLSIDNDSQKHAHHAGVRGASNVTESHFNIEIHSDNFKGKNLPLRHRMVYKLLEDELKVKGVHALQLKTKTPEEIAKQ</sequence>
<dbReference type="Gene3D" id="3.30.300.90">
    <property type="entry name" value="BolA-like"/>
    <property type="match status" value="1"/>
</dbReference>
<organism evidence="2 3">
    <name type="scientific">Scheffersomyces spartinae</name>
    <dbReference type="NCBI Taxonomy" id="45513"/>
    <lineage>
        <taxon>Eukaryota</taxon>
        <taxon>Fungi</taxon>
        <taxon>Dikarya</taxon>
        <taxon>Ascomycota</taxon>
        <taxon>Saccharomycotina</taxon>
        <taxon>Pichiomycetes</taxon>
        <taxon>Debaryomycetaceae</taxon>
        <taxon>Scheffersomyces</taxon>
    </lineage>
</organism>
<keyword evidence="3" id="KW-1185">Reference proteome</keyword>
<reference evidence="2" key="1">
    <citation type="submission" date="2021-03" db="EMBL/GenBank/DDBJ databases">
        <authorList>
            <person name="Palmer J.M."/>
        </authorList>
    </citation>
    <scope>NUCLEOTIDE SEQUENCE</scope>
    <source>
        <strain evidence="2">ARV_011</strain>
    </source>
</reference>
<comment type="caution">
    <text evidence="2">The sequence shown here is derived from an EMBL/GenBank/DDBJ whole genome shotgun (WGS) entry which is preliminary data.</text>
</comment>
<gene>
    <name evidence="2" type="ORF">KQ657_004486</name>
</gene>
<dbReference type="GO" id="GO:0044572">
    <property type="term" value="P:[4Fe-4S] cluster assembly"/>
    <property type="evidence" value="ECO:0007669"/>
    <property type="project" value="TreeGrafter"/>
</dbReference>
<dbReference type="InterPro" id="IPR002634">
    <property type="entry name" value="BolA"/>
</dbReference>
<dbReference type="RefSeq" id="XP_043050352.1">
    <property type="nucleotide sequence ID" value="XM_043195155.1"/>
</dbReference>
<evidence type="ECO:0000313" key="3">
    <source>
        <dbReference type="Proteomes" id="UP000790833"/>
    </source>
</evidence>
<dbReference type="EMBL" id="JAHMUF010000006">
    <property type="protein sequence ID" value="KAG7194805.1"/>
    <property type="molecule type" value="Genomic_DNA"/>
</dbReference>
<dbReference type="PANTHER" id="PTHR46230">
    <property type="match status" value="1"/>
</dbReference>
<accession>A0A9P8AJH8</accession>
<comment type="similarity">
    <text evidence="1">Belongs to the BolA/IbaG family.</text>
</comment>
<proteinExistence type="inferred from homology"/>
<dbReference type="AlphaFoldDB" id="A0A9P8AJH8"/>
<evidence type="ECO:0008006" key="4">
    <source>
        <dbReference type="Google" id="ProtNLM"/>
    </source>
</evidence>
<dbReference type="PANTHER" id="PTHR46230:SF7">
    <property type="entry name" value="BOLA-LIKE PROTEIN 1"/>
    <property type="match status" value="1"/>
</dbReference>
<dbReference type="InterPro" id="IPR036065">
    <property type="entry name" value="BolA-like_sf"/>
</dbReference>
<dbReference type="OrthoDB" id="411584at2759"/>
<evidence type="ECO:0000313" key="2">
    <source>
        <dbReference type="EMBL" id="KAG7194805.1"/>
    </source>
</evidence>
<dbReference type="SUPFAM" id="SSF82657">
    <property type="entry name" value="BolA-like"/>
    <property type="match status" value="1"/>
</dbReference>
<dbReference type="PIRSF" id="PIRSF003113">
    <property type="entry name" value="BolA"/>
    <property type="match status" value="1"/>
</dbReference>